<organism evidence="8">
    <name type="scientific">bioreactor metagenome</name>
    <dbReference type="NCBI Taxonomy" id="1076179"/>
    <lineage>
        <taxon>unclassified sequences</taxon>
        <taxon>metagenomes</taxon>
        <taxon>ecological metagenomes</taxon>
    </lineage>
</organism>
<protein>
    <submittedName>
        <fullName evidence="8">Ribosomal RNA small subunit methyltransferase A</fullName>
        <ecNumber evidence="8">2.1.1.182</ecNumber>
    </submittedName>
</protein>
<name>A0A644XPM9_9ZZZZ</name>
<reference evidence="8" key="1">
    <citation type="submission" date="2019-08" db="EMBL/GenBank/DDBJ databases">
        <authorList>
            <person name="Kucharzyk K."/>
            <person name="Murdoch R.W."/>
            <person name="Higgins S."/>
            <person name="Loffler F."/>
        </authorList>
    </citation>
    <scope>NUCLEOTIDE SEQUENCE</scope>
</reference>
<dbReference type="EC" id="2.1.1.182" evidence="8"/>
<evidence type="ECO:0000256" key="3">
    <source>
        <dbReference type="ARBA" id="ARBA00022603"/>
    </source>
</evidence>
<gene>
    <name evidence="8" type="primary">rsmA_22</name>
    <name evidence="8" type="ORF">SDC9_64130</name>
</gene>
<dbReference type="InterPro" id="IPR020596">
    <property type="entry name" value="rRNA_Ade_Mease_Trfase_CS"/>
</dbReference>
<evidence type="ECO:0000256" key="6">
    <source>
        <dbReference type="ARBA" id="ARBA00022884"/>
    </source>
</evidence>
<dbReference type="AlphaFoldDB" id="A0A644XPM9"/>
<comment type="caution">
    <text evidence="8">The sequence shown here is derived from an EMBL/GenBank/DDBJ whole genome shotgun (WGS) entry which is preliminary data.</text>
</comment>
<dbReference type="EMBL" id="VSSQ01002851">
    <property type="protein sequence ID" value="MPM17731.1"/>
    <property type="molecule type" value="Genomic_DNA"/>
</dbReference>
<proteinExistence type="inferred from homology"/>
<keyword evidence="1" id="KW-0963">Cytoplasm</keyword>
<keyword evidence="3 8" id="KW-0489">Methyltransferase</keyword>
<keyword evidence="2" id="KW-0698">rRNA processing</keyword>
<keyword evidence="5" id="KW-0949">S-adenosyl-L-methionine</keyword>
<keyword evidence="4 8" id="KW-0808">Transferase</keyword>
<dbReference type="PROSITE" id="PS01131">
    <property type="entry name" value="RRNA_A_DIMETH"/>
    <property type="match status" value="1"/>
</dbReference>
<evidence type="ECO:0000256" key="5">
    <source>
        <dbReference type="ARBA" id="ARBA00022691"/>
    </source>
</evidence>
<dbReference type="SMART" id="SM00650">
    <property type="entry name" value="rADc"/>
    <property type="match status" value="1"/>
</dbReference>
<dbReference type="NCBIfam" id="TIGR00755">
    <property type="entry name" value="ksgA"/>
    <property type="match status" value="1"/>
</dbReference>
<feature type="domain" description="Ribosomal RNA adenine methylase transferase N-terminal" evidence="7">
    <location>
        <begin position="23"/>
        <end position="195"/>
    </location>
</feature>
<keyword evidence="6" id="KW-0694">RNA-binding</keyword>
<dbReference type="InterPro" id="IPR001737">
    <property type="entry name" value="KsgA/Erm"/>
</dbReference>
<evidence type="ECO:0000259" key="7">
    <source>
        <dbReference type="SMART" id="SM00650"/>
    </source>
</evidence>
<evidence type="ECO:0000256" key="2">
    <source>
        <dbReference type="ARBA" id="ARBA00022552"/>
    </source>
</evidence>
<dbReference type="PANTHER" id="PTHR11727">
    <property type="entry name" value="DIMETHYLADENOSINE TRANSFERASE"/>
    <property type="match status" value="1"/>
</dbReference>
<evidence type="ECO:0000313" key="8">
    <source>
        <dbReference type="EMBL" id="MPM17731.1"/>
    </source>
</evidence>
<dbReference type="InterPro" id="IPR011530">
    <property type="entry name" value="rRNA_adenine_dimethylase"/>
</dbReference>
<dbReference type="PROSITE" id="PS51689">
    <property type="entry name" value="SAM_RNA_A_N6_MT"/>
    <property type="match status" value="1"/>
</dbReference>
<evidence type="ECO:0000256" key="4">
    <source>
        <dbReference type="ARBA" id="ARBA00022679"/>
    </source>
</evidence>
<dbReference type="GO" id="GO:0052908">
    <property type="term" value="F:16S rRNA (adenine(1518)-N(6)/adenine(1519)-N(6))-dimethyltransferase activity"/>
    <property type="evidence" value="ECO:0007669"/>
    <property type="project" value="UniProtKB-EC"/>
</dbReference>
<dbReference type="GO" id="GO:0003723">
    <property type="term" value="F:RNA binding"/>
    <property type="evidence" value="ECO:0007669"/>
    <property type="project" value="UniProtKB-KW"/>
</dbReference>
<sequence length="266" mass="29816">MFFEKSFRHKKSLGQNFLADRNILGKIVERAAPATGEVLLEIGAGQGVLTRELLASPCGFLYSMEIDRGLEPFLSDIPLLHPDRFQLIWGDALEADFSHLSPAPVKVVANIPYNITTPLLWKLLETLPSAGYFLLMVQKEAAERMTASPSTKERYPLGVTLELMGNARKVLNVPPTAFRPVPAVHSCLLEITLGKEHRELATDAFWRGMLRSGFAQRRKKLLKNLKAFRNEVPWAEVFADLGIGENSRAEELSGEQWLALHRKAKK</sequence>
<accession>A0A644XPM9</accession>
<dbReference type="Gene3D" id="1.10.8.100">
    <property type="entry name" value="Ribosomal RNA adenine dimethylase-like, domain 2"/>
    <property type="match status" value="1"/>
</dbReference>
<dbReference type="SUPFAM" id="SSF53335">
    <property type="entry name" value="S-adenosyl-L-methionine-dependent methyltransferases"/>
    <property type="match status" value="1"/>
</dbReference>
<dbReference type="CDD" id="cd02440">
    <property type="entry name" value="AdoMet_MTases"/>
    <property type="match status" value="1"/>
</dbReference>
<dbReference type="Gene3D" id="3.40.50.150">
    <property type="entry name" value="Vaccinia Virus protein VP39"/>
    <property type="match status" value="1"/>
</dbReference>
<dbReference type="Pfam" id="PF00398">
    <property type="entry name" value="RrnaAD"/>
    <property type="match status" value="1"/>
</dbReference>
<evidence type="ECO:0000256" key="1">
    <source>
        <dbReference type="ARBA" id="ARBA00022490"/>
    </source>
</evidence>
<dbReference type="InterPro" id="IPR023165">
    <property type="entry name" value="rRNA_Ade_diMease-like_C"/>
</dbReference>
<dbReference type="InterPro" id="IPR020598">
    <property type="entry name" value="rRNA_Ade_methylase_Trfase_N"/>
</dbReference>
<dbReference type="PANTHER" id="PTHR11727:SF7">
    <property type="entry name" value="DIMETHYLADENOSINE TRANSFERASE-RELATED"/>
    <property type="match status" value="1"/>
</dbReference>
<dbReference type="InterPro" id="IPR029063">
    <property type="entry name" value="SAM-dependent_MTases_sf"/>
</dbReference>
<dbReference type="HAMAP" id="MF_00607">
    <property type="entry name" value="16SrRNA_methyltr_A"/>
    <property type="match status" value="1"/>
</dbReference>
<dbReference type="GO" id="GO:0005829">
    <property type="term" value="C:cytosol"/>
    <property type="evidence" value="ECO:0007669"/>
    <property type="project" value="TreeGrafter"/>
</dbReference>